<evidence type="ECO:0000256" key="6">
    <source>
        <dbReference type="ARBA" id="ARBA00023136"/>
    </source>
</evidence>
<feature type="domain" description="Anti-sigma K factor RskA C-terminal" evidence="9">
    <location>
        <begin position="111"/>
        <end position="234"/>
    </location>
</feature>
<evidence type="ECO:0000256" key="2">
    <source>
        <dbReference type="ARBA" id="ARBA00004236"/>
    </source>
</evidence>
<dbReference type="PANTHER" id="PTHR37461:SF1">
    <property type="entry name" value="ANTI-SIGMA-K FACTOR RSKA"/>
    <property type="match status" value="1"/>
</dbReference>
<evidence type="ECO:0000259" key="10">
    <source>
        <dbReference type="Pfam" id="PF13490"/>
    </source>
</evidence>
<keyword evidence="6" id="KW-0472">Membrane</keyword>
<evidence type="ECO:0000259" key="9">
    <source>
        <dbReference type="Pfam" id="PF10099"/>
    </source>
</evidence>
<proteinExistence type="predicted"/>
<evidence type="ECO:0000313" key="11">
    <source>
        <dbReference type="EMBL" id="VAW41286.1"/>
    </source>
</evidence>
<dbReference type="Pfam" id="PF13490">
    <property type="entry name" value="zf-HC2"/>
    <property type="match status" value="1"/>
</dbReference>
<dbReference type="InterPro" id="IPR027383">
    <property type="entry name" value="Znf_put"/>
</dbReference>
<protein>
    <recommendedName>
        <fullName evidence="8">Regulator of SigK</fullName>
    </recommendedName>
    <alternativeName>
        <fullName evidence="7">Sigma-K anti-sigma factor RskA</fullName>
    </alternativeName>
</protein>
<dbReference type="InterPro" id="IPR051474">
    <property type="entry name" value="Anti-sigma-K/W_factor"/>
</dbReference>
<feature type="domain" description="Putative zinc-finger" evidence="10">
    <location>
        <begin position="6"/>
        <end position="38"/>
    </location>
</feature>
<gene>
    <name evidence="11" type="ORF">MNBD_CHLOROFLEXI01-1674</name>
</gene>
<sequence>MDSESHITELLAAYALNILDATEAAQVAAHLADCTHCQEELVAYQEVTGLLALAAPAVTPPPSAKQQLMLQIGETEKSTRTAVTTPKPPWWKNWRNGFTKRPIWQPVLVVVMLLLLISNFQLRQRLVDANRPARFGTVTLSDTESNTAATGLIIVSADDQHGTLIVQDLPTLPEDKAYQIWLIKEEQPASGAVFNVDEDGYRAVWLKSPEPLGSYTDFAITIEPAEGSPTPTGEEVLSN</sequence>
<evidence type="ECO:0000256" key="8">
    <source>
        <dbReference type="ARBA" id="ARBA00030803"/>
    </source>
</evidence>
<dbReference type="PANTHER" id="PTHR37461">
    <property type="entry name" value="ANTI-SIGMA-K FACTOR RSKA"/>
    <property type="match status" value="1"/>
</dbReference>
<accession>A0A3B0W9N4</accession>
<organism evidence="11">
    <name type="scientific">hydrothermal vent metagenome</name>
    <dbReference type="NCBI Taxonomy" id="652676"/>
    <lineage>
        <taxon>unclassified sequences</taxon>
        <taxon>metagenomes</taxon>
        <taxon>ecological metagenomes</taxon>
    </lineage>
</organism>
<keyword evidence="3" id="KW-1003">Cell membrane</keyword>
<evidence type="ECO:0000256" key="7">
    <source>
        <dbReference type="ARBA" id="ARBA00029829"/>
    </source>
</evidence>
<evidence type="ECO:0000256" key="3">
    <source>
        <dbReference type="ARBA" id="ARBA00022475"/>
    </source>
</evidence>
<evidence type="ECO:0000256" key="4">
    <source>
        <dbReference type="ARBA" id="ARBA00022692"/>
    </source>
</evidence>
<dbReference type="GO" id="GO:0006417">
    <property type="term" value="P:regulation of translation"/>
    <property type="evidence" value="ECO:0007669"/>
    <property type="project" value="TreeGrafter"/>
</dbReference>
<dbReference type="InterPro" id="IPR041916">
    <property type="entry name" value="Anti_sigma_zinc_sf"/>
</dbReference>
<dbReference type="GO" id="GO:0016989">
    <property type="term" value="F:sigma factor antagonist activity"/>
    <property type="evidence" value="ECO:0007669"/>
    <property type="project" value="TreeGrafter"/>
</dbReference>
<dbReference type="InterPro" id="IPR018764">
    <property type="entry name" value="RskA_C"/>
</dbReference>
<reference evidence="11" key="1">
    <citation type="submission" date="2018-06" db="EMBL/GenBank/DDBJ databases">
        <authorList>
            <person name="Zhirakovskaya E."/>
        </authorList>
    </citation>
    <scope>NUCLEOTIDE SEQUENCE</scope>
</reference>
<keyword evidence="5" id="KW-1133">Transmembrane helix</keyword>
<dbReference type="Pfam" id="PF10099">
    <property type="entry name" value="RskA_C"/>
    <property type="match status" value="1"/>
</dbReference>
<keyword evidence="4" id="KW-0812">Transmembrane</keyword>
<comment type="subcellular location">
    <subcellularLocation>
        <location evidence="2">Cell membrane</location>
    </subcellularLocation>
    <subcellularLocation>
        <location evidence="1">Membrane</location>
        <topology evidence="1">Single-pass membrane protein</topology>
    </subcellularLocation>
</comment>
<dbReference type="AlphaFoldDB" id="A0A3B0W9N4"/>
<dbReference type="GO" id="GO:0005886">
    <property type="term" value="C:plasma membrane"/>
    <property type="evidence" value="ECO:0007669"/>
    <property type="project" value="UniProtKB-SubCell"/>
</dbReference>
<evidence type="ECO:0000256" key="1">
    <source>
        <dbReference type="ARBA" id="ARBA00004167"/>
    </source>
</evidence>
<evidence type="ECO:0000256" key="5">
    <source>
        <dbReference type="ARBA" id="ARBA00022989"/>
    </source>
</evidence>
<dbReference type="Gene3D" id="1.10.10.1320">
    <property type="entry name" value="Anti-sigma factor, zinc-finger domain"/>
    <property type="match status" value="1"/>
</dbReference>
<dbReference type="EMBL" id="UOEU01000835">
    <property type="protein sequence ID" value="VAW41286.1"/>
    <property type="molecule type" value="Genomic_DNA"/>
</dbReference>
<name>A0A3B0W9N4_9ZZZZ</name>